<proteinExistence type="predicted"/>
<sequence length="112" mass="12575">MEDHVDRGVPNVSHRDDNAHTFLPEQLHTLQRVVMYFAHSGTFCVVPLTTHQLFGAKNFTHIFSTLNTARATAGVTAFILSLTRQSQLRYWVPGLNSLLSLCSLMVVNFMGE</sequence>
<protein>
    <submittedName>
        <fullName evidence="1">Uncharacterized protein</fullName>
    </submittedName>
</protein>
<name>A0AAD9LGE9_BABDI</name>
<dbReference type="Proteomes" id="UP001195914">
    <property type="component" value="Unassembled WGS sequence"/>
</dbReference>
<reference evidence="1" key="1">
    <citation type="journal article" date="2014" name="Nucleic Acids Res.">
        <title>The evolutionary dynamics of variant antigen genes in Babesia reveal a history of genomic innovation underlying host-parasite interaction.</title>
        <authorList>
            <person name="Jackson A.P."/>
            <person name="Otto T.D."/>
            <person name="Darby A."/>
            <person name="Ramaprasad A."/>
            <person name="Xia D."/>
            <person name="Echaide I.E."/>
            <person name="Farber M."/>
            <person name="Gahlot S."/>
            <person name="Gamble J."/>
            <person name="Gupta D."/>
            <person name="Gupta Y."/>
            <person name="Jackson L."/>
            <person name="Malandrin L."/>
            <person name="Malas T.B."/>
            <person name="Moussa E."/>
            <person name="Nair M."/>
            <person name="Reid A.J."/>
            <person name="Sanders M."/>
            <person name="Sharma J."/>
            <person name="Tracey A."/>
            <person name="Quail M.A."/>
            <person name="Weir W."/>
            <person name="Wastling J.M."/>
            <person name="Hall N."/>
            <person name="Willadsen P."/>
            <person name="Lingelbach K."/>
            <person name="Shiels B."/>
            <person name="Tait A."/>
            <person name="Berriman M."/>
            <person name="Allred D.R."/>
            <person name="Pain A."/>
        </authorList>
    </citation>
    <scope>NUCLEOTIDE SEQUENCE</scope>
    <source>
        <strain evidence="1">1802A</strain>
    </source>
</reference>
<evidence type="ECO:0000313" key="1">
    <source>
        <dbReference type="EMBL" id="KAK1934359.1"/>
    </source>
</evidence>
<comment type="caution">
    <text evidence="1">The sequence shown here is derived from an EMBL/GenBank/DDBJ whole genome shotgun (WGS) entry which is preliminary data.</text>
</comment>
<accession>A0AAD9LGE9</accession>
<organism evidence="1 2">
    <name type="scientific">Babesia divergens</name>
    <dbReference type="NCBI Taxonomy" id="32595"/>
    <lineage>
        <taxon>Eukaryota</taxon>
        <taxon>Sar</taxon>
        <taxon>Alveolata</taxon>
        <taxon>Apicomplexa</taxon>
        <taxon>Aconoidasida</taxon>
        <taxon>Piroplasmida</taxon>
        <taxon>Babesiidae</taxon>
        <taxon>Babesia</taxon>
    </lineage>
</organism>
<dbReference type="AlphaFoldDB" id="A0AAD9LGE9"/>
<reference evidence="1" key="2">
    <citation type="submission" date="2021-05" db="EMBL/GenBank/DDBJ databases">
        <authorList>
            <person name="Pain A."/>
        </authorList>
    </citation>
    <scope>NUCLEOTIDE SEQUENCE</scope>
    <source>
        <strain evidence="1">1802A</strain>
    </source>
</reference>
<keyword evidence="2" id="KW-1185">Reference proteome</keyword>
<dbReference type="EMBL" id="JAHBMH010000063">
    <property type="protein sequence ID" value="KAK1934359.1"/>
    <property type="molecule type" value="Genomic_DNA"/>
</dbReference>
<evidence type="ECO:0000313" key="2">
    <source>
        <dbReference type="Proteomes" id="UP001195914"/>
    </source>
</evidence>
<gene>
    <name evidence="1" type="ORF">X943_001779</name>
</gene>